<proteinExistence type="predicted"/>
<comment type="caution">
    <text evidence="2">The sequence shown here is derived from an EMBL/GenBank/DDBJ whole genome shotgun (WGS) entry which is preliminary data.</text>
</comment>
<sequence length="164" mass="17298">MTPLLGVPQAEPAPPVPRPTCMGFVVEYAFGTGDDDPFVWESAADLDIGADQVADAVRLDFDGDGLLDDAMWDSDGDGLADRSVLDVEDVGARYFADPSGLGTWDREVPGPAAAPDPVGWSRGPDPRTLLVDENGDGTPEATLSDTDGDGRLDAVRWRQPPSGD</sequence>
<feature type="compositionally biased region" description="Low complexity" evidence="1">
    <location>
        <begin position="109"/>
        <end position="119"/>
    </location>
</feature>
<dbReference type="EMBL" id="JBHSFO010000004">
    <property type="protein sequence ID" value="MFC4603846.1"/>
    <property type="molecule type" value="Genomic_DNA"/>
</dbReference>
<protein>
    <recommendedName>
        <fullName evidence="4">Pullulanase</fullName>
    </recommendedName>
</protein>
<evidence type="ECO:0008006" key="4">
    <source>
        <dbReference type="Google" id="ProtNLM"/>
    </source>
</evidence>
<evidence type="ECO:0000256" key="1">
    <source>
        <dbReference type="SAM" id="MobiDB-lite"/>
    </source>
</evidence>
<name>A0ABV9FP30_9NOCA</name>
<dbReference type="Proteomes" id="UP001595914">
    <property type="component" value="Unassembled WGS sequence"/>
</dbReference>
<accession>A0ABV9FP30</accession>
<evidence type="ECO:0000313" key="3">
    <source>
        <dbReference type="Proteomes" id="UP001595914"/>
    </source>
</evidence>
<evidence type="ECO:0000313" key="2">
    <source>
        <dbReference type="EMBL" id="MFC4603846.1"/>
    </source>
</evidence>
<keyword evidence="3" id="KW-1185">Reference proteome</keyword>
<dbReference type="RefSeq" id="WP_378416208.1">
    <property type="nucleotide sequence ID" value="NZ_JBHSFO010000004.1"/>
</dbReference>
<feature type="region of interest" description="Disordered" evidence="1">
    <location>
        <begin position="98"/>
        <end position="164"/>
    </location>
</feature>
<reference evidence="3" key="1">
    <citation type="journal article" date="2019" name="Int. J. Syst. Evol. Microbiol.">
        <title>The Global Catalogue of Microorganisms (GCM) 10K type strain sequencing project: providing services to taxonomists for standard genome sequencing and annotation.</title>
        <authorList>
            <consortium name="The Broad Institute Genomics Platform"/>
            <consortium name="The Broad Institute Genome Sequencing Center for Infectious Disease"/>
            <person name="Wu L."/>
            <person name="Ma J."/>
        </authorList>
    </citation>
    <scope>NUCLEOTIDE SEQUENCE [LARGE SCALE GENOMIC DNA]</scope>
    <source>
        <strain evidence="3">CCUG 54520</strain>
    </source>
</reference>
<organism evidence="2 3">
    <name type="scientific">Rhodococcus kronopolitis</name>
    <dbReference type="NCBI Taxonomy" id="1460226"/>
    <lineage>
        <taxon>Bacteria</taxon>
        <taxon>Bacillati</taxon>
        <taxon>Actinomycetota</taxon>
        <taxon>Actinomycetes</taxon>
        <taxon>Mycobacteriales</taxon>
        <taxon>Nocardiaceae</taxon>
        <taxon>Rhodococcus</taxon>
    </lineage>
</organism>
<gene>
    <name evidence="2" type="ORF">ACFO6S_09145</name>
</gene>